<reference evidence="1" key="1">
    <citation type="submission" date="2020-03" db="EMBL/GenBank/DDBJ databases">
        <authorList>
            <person name="Weist P."/>
        </authorList>
    </citation>
    <scope>NUCLEOTIDE SEQUENCE</scope>
</reference>
<comment type="caution">
    <text evidence="1">The sequence shown here is derived from an EMBL/GenBank/DDBJ whole genome shotgun (WGS) entry which is preliminary data.</text>
</comment>
<dbReference type="EMBL" id="CADEAL010004440">
    <property type="protein sequence ID" value="CAB1459635.1"/>
    <property type="molecule type" value="Genomic_DNA"/>
</dbReference>
<accession>A0A9N7W1R5</accession>
<keyword evidence="2" id="KW-1185">Reference proteome</keyword>
<protein>
    <submittedName>
        <fullName evidence="1">Uncharacterized protein</fullName>
    </submittedName>
</protein>
<sequence length="154" mass="17125">MLTAIGMTEKERKTAACRMGKPAERAYCWTIFGGDAPERWGGQSETSAARFEPCSRGLDFIVTVAWSGCPQQALHRQSSLIWSHGRCITEQELRLLNGHFFQADGGNGGRFPCGDTGRRQQTTTGSRCRPGRECQRTTCHLRLRQQYRGGGGRT</sequence>
<organism evidence="1 2">
    <name type="scientific">Pleuronectes platessa</name>
    <name type="common">European plaice</name>
    <dbReference type="NCBI Taxonomy" id="8262"/>
    <lineage>
        <taxon>Eukaryota</taxon>
        <taxon>Metazoa</taxon>
        <taxon>Chordata</taxon>
        <taxon>Craniata</taxon>
        <taxon>Vertebrata</taxon>
        <taxon>Euteleostomi</taxon>
        <taxon>Actinopterygii</taxon>
        <taxon>Neopterygii</taxon>
        <taxon>Teleostei</taxon>
        <taxon>Neoteleostei</taxon>
        <taxon>Acanthomorphata</taxon>
        <taxon>Carangaria</taxon>
        <taxon>Pleuronectiformes</taxon>
        <taxon>Pleuronectoidei</taxon>
        <taxon>Pleuronectidae</taxon>
        <taxon>Pleuronectes</taxon>
    </lineage>
</organism>
<dbReference type="Proteomes" id="UP001153269">
    <property type="component" value="Unassembled WGS sequence"/>
</dbReference>
<proteinExistence type="predicted"/>
<evidence type="ECO:0000313" key="1">
    <source>
        <dbReference type="EMBL" id="CAB1459635.1"/>
    </source>
</evidence>
<name>A0A9N7W1R5_PLEPL</name>
<evidence type="ECO:0000313" key="2">
    <source>
        <dbReference type="Proteomes" id="UP001153269"/>
    </source>
</evidence>
<dbReference type="AlphaFoldDB" id="A0A9N7W1R5"/>
<gene>
    <name evidence="1" type="ORF">PLEPLA_LOCUS47472</name>
</gene>